<dbReference type="EMBL" id="CP003740">
    <property type="protein sequence ID" value="AGI69409.1"/>
    <property type="molecule type" value="Genomic_DNA"/>
</dbReference>
<feature type="domain" description="AB hydrolase-1" evidence="1">
    <location>
        <begin position="35"/>
        <end position="263"/>
    </location>
</feature>
<dbReference type="GO" id="GO:0004806">
    <property type="term" value="F:triacylglycerol lipase activity"/>
    <property type="evidence" value="ECO:0007669"/>
    <property type="project" value="TreeGrafter"/>
</dbReference>
<dbReference type="Pfam" id="PF12697">
    <property type="entry name" value="Abhydrolase_6"/>
    <property type="match status" value="1"/>
</dbReference>
<evidence type="ECO:0000313" key="3">
    <source>
        <dbReference type="Proteomes" id="UP000005307"/>
    </source>
</evidence>
<dbReference type="PANTHER" id="PTHR43433:SF5">
    <property type="entry name" value="AB HYDROLASE-1 DOMAIN-CONTAINING PROTEIN"/>
    <property type="match status" value="1"/>
</dbReference>
<dbReference type="eggNOG" id="COG0596">
    <property type="taxonomic scope" value="Bacteria"/>
</dbReference>
<name>M9R9T6_9RHOB</name>
<dbReference type="InterPro" id="IPR000073">
    <property type="entry name" value="AB_hydrolase_1"/>
</dbReference>
<proteinExistence type="predicted"/>
<dbReference type="Proteomes" id="UP000005307">
    <property type="component" value="Chromosome"/>
</dbReference>
<dbReference type="OrthoDB" id="9791366at2"/>
<keyword evidence="2" id="KW-0378">Hydrolase</keyword>
<dbReference type="Gene3D" id="3.40.50.1820">
    <property type="entry name" value="alpha/beta hydrolase"/>
    <property type="match status" value="1"/>
</dbReference>
<evidence type="ECO:0000313" key="2">
    <source>
        <dbReference type="EMBL" id="AGI69409.1"/>
    </source>
</evidence>
<dbReference type="GO" id="GO:0046503">
    <property type="term" value="P:glycerolipid catabolic process"/>
    <property type="evidence" value="ECO:0007669"/>
    <property type="project" value="TreeGrafter"/>
</dbReference>
<dbReference type="InterPro" id="IPR050471">
    <property type="entry name" value="AB_hydrolase"/>
</dbReference>
<organism evidence="2 3">
    <name type="scientific">Octadecabacter antarcticus 307</name>
    <dbReference type="NCBI Taxonomy" id="391626"/>
    <lineage>
        <taxon>Bacteria</taxon>
        <taxon>Pseudomonadati</taxon>
        <taxon>Pseudomonadota</taxon>
        <taxon>Alphaproteobacteria</taxon>
        <taxon>Rhodobacterales</taxon>
        <taxon>Roseobacteraceae</taxon>
        <taxon>Octadecabacter</taxon>
    </lineage>
</organism>
<accession>M9R9T6</accession>
<dbReference type="KEGG" id="oat:OAN307_c39810"/>
<dbReference type="AlphaFoldDB" id="M9R9T6"/>
<reference evidence="2 3" key="1">
    <citation type="journal article" date="2013" name="PLoS ONE">
        <title>Poles Apart: Arctic and Antarctic Octadecabacter strains Share High Genome Plasticity and a New Type of Xanthorhodopsin.</title>
        <authorList>
            <person name="Vollmers J."/>
            <person name="Voget S."/>
            <person name="Dietrich S."/>
            <person name="Gollnow K."/>
            <person name="Smits M."/>
            <person name="Meyer K."/>
            <person name="Brinkhoff T."/>
            <person name="Simon M."/>
            <person name="Daniel R."/>
        </authorList>
    </citation>
    <scope>NUCLEOTIDE SEQUENCE [LARGE SCALE GENOMIC DNA]</scope>
    <source>
        <strain evidence="2 3">307</strain>
    </source>
</reference>
<keyword evidence="3" id="KW-1185">Reference proteome</keyword>
<dbReference type="RefSeq" id="WP_015501348.1">
    <property type="nucleotide sequence ID" value="NC_020911.1"/>
</dbReference>
<dbReference type="SUPFAM" id="SSF53474">
    <property type="entry name" value="alpha/beta-Hydrolases"/>
    <property type="match status" value="1"/>
</dbReference>
<dbReference type="InterPro" id="IPR029058">
    <property type="entry name" value="AB_hydrolase_fold"/>
</dbReference>
<gene>
    <name evidence="2" type="ORF">OAN307_c39810</name>
</gene>
<protein>
    <submittedName>
        <fullName evidence="2">Putative alpha/beta hydrolase</fullName>
    </submittedName>
</protein>
<dbReference type="STRING" id="391626.OAN307_c39810"/>
<sequence length="275" mass="29932">MATFSAADGTQLYYTDEGFGLPILALAGLTRNTGDFDHIAPHLLKNEAVRLIRMDYRGRGKSDWADPASYTIPQEAADTIALLDHLSIDKAAILGTSRGGLIAMMLAITNKHRLLGVALNDIGPQIEGAGLSVIKDYIGRNPPQATLADAAAFRARAWSHFKGVPMDRWLHEVTNHFAETANGLIIKYDPKLRDAVLESGAQPTPDLWPLYDALADLPLALLRGDASDLLSAVTFEQMRNRRPDAHAATVLGRGHVPLLDEPESLTVLNDWILSL</sequence>
<evidence type="ECO:0000259" key="1">
    <source>
        <dbReference type="Pfam" id="PF12697"/>
    </source>
</evidence>
<dbReference type="PANTHER" id="PTHR43433">
    <property type="entry name" value="HYDROLASE, ALPHA/BETA FOLD FAMILY PROTEIN"/>
    <property type="match status" value="1"/>
</dbReference>
<dbReference type="HOGENOM" id="CLU_020336_1_1_5"/>